<evidence type="ECO:0000256" key="1">
    <source>
        <dbReference type="SAM" id="MobiDB-lite"/>
    </source>
</evidence>
<comment type="caution">
    <text evidence="2">The sequence shown here is derived from an EMBL/GenBank/DDBJ whole genome shotgun (WGS) entry which is preliminary data.</text>
</comment>
<proteinExistence type="predicted"/>
<name>A0ABQ7R8F8_PLUXY</name>
<reference evidence="2 3" key="1">
    <citation type="submission" date="2021-06" db="EMBL/GenBank/DDBJ databases">
        <title>A haploid diamondback moth (Plutella xylostella L.) genome assembly resolves 31 chromosomes and identifies a diamide resistance mutation.</title>
        <authorList>
            <person name="Ward C.M."/>
            <person name="Perry K.D."/>
            <person name="Baker G."/>
            <person name="Powis K."/>
            <person name="Heckel D.G."/>
            <person name="Baxter S.W."/>
        </authorList>
    </citation>
    <scope>NUCLEOTIDE SEQUENCE [LARGE SCALE GENOMIC DNA]</scope>
    <source>
        <strain evidence="2 3">LV</strain>
        <tissue evidence="2">Single pupa</tissue>
    </source>
</reference>
<protein>
    <submittedName>
        <fullName evidence="2">Uncharacterized protein</fullName>
    </submittedName>
</protein>
<evidence type="ECO:0000313" key="3">
    <source>
        <dbReference type="Proteomes" id="UP000823941"/>
    </source>
</evidence>
<gene>
    <name evidence="2" type="ORF">JYU34_000718</name>
</gene>
<evidence type="ECO:0000313" key="2">
    <source>
        <dbReference type="EMBL" id="KAG7313567.1"/>
    </source>
</evidence>
<feature type="non-terminal residue" evidence="2">
    <location>
        <position position="1"/>
    </location>
</feature>
<accession>A0ABQ7R8F8</accession>
<dbReference type="Proteomes" id="UP000823941">
    <property type="component" value="Chromosome 1"/>
</dbReference>
<organism evidence="2 3">
    <name type="scientific">Plutella xylostella</name>
    <name type="common">Diamondback moth</name>
    <name type="synonym">Plutella maculipennis</name>
    <dbReference type="NCBI Taxonomy" id="51655"/>
    <lineage>
        <taxon>Eukaryota</taxon>
        <taxon>Metazoa</taxon>
        <taxon>Ecdysozoa</taxon>
        <taxon>Arthropoda</taxon>
        <taxon>Hexapoda</taxon>
        <taxon>Insecta</taxon>
        <taxon>Pterygota</taxon>
        <taxon>Neoptera</taxon>
        <taxon>Endopterygota</taxon>
        <taxon>Lepidoptera</taxon>
        <taxon>Glossata</taxon>
        <taxon>Ditrysia</taxon>
        <taxon>Yponomeutoidea</taxon>
        <taxon>Plutellidae</taxon>
        <taxon>Plutella</taxon>
    </lineage>
</organism>
<keyword evidence="3" id="KW-1185">Reference proteome</keyword>
<feature type="compositionally biased region" description="Basic residues" evidence="1">
    <location>
        <begin position="1"/>
        <end position="10"/>
    </location>
</feature>
<feature type="region of interest" description="Disordered" evidence="1">
    <location>
        <begin position="1"/>
        <end position="55"/>
    </location>
</feature>
<sequence length="55" mass="6227">LNATRSRKRHTSEQRELNSNKYMQSGPWVGNADPTCGPRAPRLTPAENLKKHPTK</sequence>
<dbReference type="EMBL" id="JAHIBW010000001">
    <property type="protein sequence ID" value="KAG7313567.1"/>
    <property type="molecule type" value="Genomic_DNA"/>
</dbReference>